<dbReference type="Gene3D" id="3.90.180.10">
    <property type="entry name" value="Medium-chain alcohol dehydrogenases, catalytic domain"/>
    <property type="match status" value="1"/>
</dbReference>
<dbReference type="SUPFAM" id="SSF51735">
    <property type="entry name" value="NAD(P)-binding Rossmann-fold domains"/>
    <property type="match status" value="1"/>
</dbReference>
<accession>A0A060T9S0</accession>
<dbReference type="SUPFAM" id="SSF50129">
    <property type="entry name" value="GroES-like"/>
    <property type="match status" value="1"/>
</dbReference>
<dbReference type="PANTHER" id="PTHR48106">
    <property type="entry name" value="QUINONE OXIDOREDUCTASE PIG3-RELATED"/>
    <property type="match status" value="1"/>
</dbReference>
<dbReference type="AlphaFoldDB" id="A0A060T9S0"/>
<gene>
    <name evidence="4" type="ORF">GNLVRS02_ARAD1D14014g</name>
</gene>
<evidence type="ECO:0000313" key="4">
    <source>
        <dbReference type="EMBL" id="CDP37549.1"/>
    </source>
</evidence>
<dbReference type="Gene3D" id="3.40.50.720">
    <property type="entry name" value="NAD(P)-binding Rossmann-like Domain"/>
    <property type="match status" value="1"/>
</dbReference>
<dbReference type="NCBIfam" id="TIGR02824">
    <property type="entry name" value="quinone_pig3"/>
    <property type="match status" value="1"/>
</dbReference>
<evidence type="ECO:0000256" key="2">
    <source>
        <dbReference type="ARBA" id="ARBA00023002"/>
    </source>
</evidence>
<dbReference type="CDD" id="cd05276">
    <property type="entry name" value="p53_inducible_oxidoreductase"/>
    <property type="match status" value="1"/>
</dbReference>
<dbReference type="GO" id="GO:0016651">
    <property type="term" value="F:oxidoreductase activity, acting on NAD(P)H"/>
    <property type="evidence" value="ECO:0007669"/>
    <property type="project" value="TreeGrafter"/>
</dbReference>
<dbReference type="InterPro" id="IPR036291">
    <property type="entry name" value="NAD(P)-bd_dom_sf"/>
</dbReference>
<dbReference type="PANTHER" id="PTHR48106:SF18">
    <property type="entry name" value="QUINONE OXIDOREDUCTASE PIG3"/>
    <property type="match status" value="1"/>
</dbReference>
<dbReference type="InterPro" id="IPR013149">
    <property type="entry name" value="ADH-like_C"/>
</dbReference>
<dbReference type="Pfam" id="PF08240">
    <property type="entry name" value="ADH_N"/>
    <property type="match status" value="1"/>
</dbReference>
<dbReference type="Pfam" id="PF00107">
    <property type="entry name" value="ADH_zinc_N"/>
    <property type="match status" value="1"/>
</dbReference>
<dbReference type="GO" id="GO:0070402">
    <property type="term" value="F:NADPH binding"/>
    <property type="evidence" value="ECO:0007669"/>
    <property type="project" value="TreeGrafter"/>
</dbReference>
<dbReference type="InterPro" id="IPR014189">
    <property type="entry name" value="Quinone_OxRdtase_PIG3"/>
</dbReference>
<dbReference type="PhylomeDB" id="A0A060T9S0"/>
<keyword evidence="1" id="KW-0521">NADP</keyword>
<dbReference type="EMBL" id="HG937694">
    <property type="protein sequence ID" value="CDP37549.1"/>
    <property type="molecule type" value="Genomic_DNA"/>
</dbReference>
<dbReference type="SMART" id="SM00829">
    <property type="entry name" value="PKS_ER"/>
    <property type="match status" value="1"/>
</dbReference>
<reference evidence="4" key="2">
    <citation type="submission" date="2014-06" db="EMBL/GenBank/DDBJ databases">
        <title>The complete genome of Blastobotrys (Arxula) adeninivorans LS3 - a yeast of biotechnological interest.</title>
        <authorList>
            <person name="Kunze G."/>
            <person name="Gaillardin C."/>
            <person name="Czernicka M."/>
            <person name="Durrens P."/>
            <person name="Martin T."/>
            <person name="Boer E."/>
            <person name="Gabaldon T."/>
            <person name="Cruz J."/>
            <person name="Talla E."/>
            <person name="Marck C."/>
            <person name="Goffeau A."/>
            <person name="Barbe V."/>
            <person name="Baret P."/>
            <person name="Baronian K."/>
            <person name="Beier S."/>
            <person name="Bleykasten C."/>
            <person name="Bode R."/>
            <person name="Casaregola S."/>
            <person name="Despons L."/>
            <person name="Fairhead C."/>
            <person name="Giersberg M."/>
            <person name="Gierski P."/>
            <person name="Hahnel U."/>
            <person name="Hartmann A."/>
            <person name="Jankowska D."/>
            <person name="Jubin C."/>
            <person name="Jung P."/>
            <person name="Lafontaine I."/>
            <person name="Leh-Louis V."/>
            <person name="Lemaire M."/>
            <person name="Marcet-Houben M."/>
            <person name="Mascher M."/>
            <person name="Morel G."/>
            <person name="Richard G.-F."/>
            <person name="Riechen J."/>
            <person name="Sacerdot C."/>
            <person name="Sarkar A."/>
            <person name="Savel G."/>
            <person name="Schacherer J."/>
            <person name="Sherman D."/>
            <person name="Straub M.-L."/>
            <person name="Stein N."/>
            <person name="Thierry A."/>
            <person name="Trautwein-Schult A."/>
            <person name="Westhof E."/>
            <person name="Worch S."/>
            <person name="Dujon B."/>
            <person name="Souciet J.-L."/>
            <person name="Wincker P."/>
            <person name="Scholz U."/>
            <person name="Neuveglise N."/>
        </authorList>
    </citation>
    <scope>NUCLEOTIDE SEQUENCE</scope>
    <source>
        <strain evidence="4">LS3</strain>
    </source>
</reference>
<reference evidence="4" key="1">
    <citation type="submission" date="2014-02" db="EMBL/GenBank/DDBJ databases">
        <authorList>
            <person name="Genoscope - CEA"/>
        </authorList>
    </citation>
    <scope>NUCLEOTIDE SEQUENCE</scope>
    <source>
        <strain evidence="4">LS3</strain>
    </source>
</reference>
<evidence type="ECO:0000259" key="3">
    <source>
        <dbReference type="SMART" id="SM00829"/>
    </source>
</evidence>
<dbReference type="InterPro" id="IPR020843">
    <property type="entry name" value="ER"/>
</dbReference>
<dbReference type="InterPro" id="IPR011032">
    <property type="entry name" value="GroES-like_sf"/>
</dbReference>
<name>A0A060T9S0_BLAAD</name>
<organism evidence="4">
    <name type="scientific">Blastobotrys adeninivorans</name>
    <name type="common">Yeast</name>
    <name type="synonym">Arxula adeninivorans</name>
    <dbReference type="NCBI Taxonomy" id="409370"/>
    <lineage>
        <taxon>Eukaryota</taxon>
        <taxon>Fungi</taxon>
        <taxon>Dikarya</taxon>
        <taxon>Ascomycota</taxon>
        <taxon>Saccharomycotina</taxon>
        <taxon>Dipodascomycetes</taxon>
        <taxon>Dipodascales</taxon>
        <taxon>Trichomonascaceae</taxon>
        <taxon>Blastobotrys</taxon>
    </lineage>
</organism>
<protein>
    <submittedName>
        <fullName evidence="4">ARAD1D14014p</fullName>
    </submittedName>
</protein>
<keyword evidence="2" id="KW-0560">Oxidoreductase</keyword>
<proteinExistence type="predicted"/>
<sequence length="341" mass="37222">MKAVAVKENDKSADGLFIDDIPTPELAPGQALVRVKAFGLNRMDISQRQGNYPPPPGAPSTMGVEYAGVIEKIHSSGHKEKDIFKVGDRVFGLAPGGAYAEYIAANTRTMMKLPDELDFVQGAGIPEVWFTATQLLRTVGKLQKGQSLLFHAGASSLGIAAIQLAQLLGASKIYATVGNDDKKKFLTEKLHLEGTEEGTILPINYHTDKFEEVVKKDNENGVDVIIDPVGQSYFVRDLNTLAKDGTLIVIGMMSGTVLEEKLDLKLVLGKRLRIIGSTLRSQTPDYQSEIRDYVEWSVVPAIISGKLNSFTQGVYKFDQVSDAHKELEANKTMGKIIVTID</sequence>
<dbReference type="InterPro" id="IPR013154">
    <property type="entry name" value="ADH-like_N"/>
</dbReference>
<feature type="domain" description="Enoyl reductase (ER)" evidence="3">
    <location>
        <begin position="11"/>
        <end position="338"/>
    </location>
</feature>
<evidence type="ECO:0000256" key="1">
    <source>
        <dbReference type="ARBA" id="ARBA00022857"/>
    </source>
</evidence>